<proteinExistence type="predicted"/>
<feature type="compositionally biased region" description="Polar residues" evidence="1">
    <location>
        <begin position="282"/>
        <end position="295"/>
    </location>
</feature>
<feature type="region of interest" description="Disordered" evidence="1">
    <location>
        <begin position="319"/>
        <end position="351"/>
    </location>
</feature>
<feature type="region of interest" description="Disordered" evidence="1">
    <location>
        <begin position="94"/>
        <end position="113"/>
    </location>
</feature>
<dbReference type="AlphaFoldDB" id="A0A7R9K6Z7"/>
<reference evidence="2" key="1">
    <citation type="submission" date="2020-11" db="EMBL/GenBank/DDBJ databases">
        <authorList>
            <person name="Tran Van P."/>
        </authorList>
    </citation>
    <scope>NUCLEOTIDE SEQUENCE</scope>
</reference>
<gene>
    <name evidence="2" type="ORF">TGEB3V08_LOCUS10276</name>
</gene>
<protein>
    <submittedName>
        <fullName evidence="2">Uncharacterized protein</fullName>
    </submittedName>
</protein>
<name>A0A7R9K6Z7_TIMGE</name>
<feature type="compositionally biased region" description="Basic and acidic residues" evidence="1">
    <location>
        <begin position="387"/>
        <end position="398"/>
    </location>
</feature>
<feature type="region of interest" description="Disordered" evidence="1">
    <location>
        <begin position="243"/>
        <end position="307"/>
    </location>
</feature>
<accession>A0A7R9K6Z7</accession>
<feature type="compositionally biased region" description="Basic and acidic residues" evidence="1">
    <location>
        <begin position="142"/>
        <end position="158"/>
    </location>
</feature>
<feature type="region of interest" description="Disordered" evidence="1">
    <location>
        <begin position="386"/>
        <end position="429"/>
    </location>
</feature>
<feature type="compositionally biased region" description="Pro residues" evidence="1">
    <location>
        <begin position="160"/>
        <end position="175"/>
    </location>
</feature>
<dbReference type="InterPro" id="IPR047543">
    <property type="entry name" value="Bbox1_RNF31-like"/>
</dbReference>
<evidence type="ECO:0000313" key="2">
    <source>
        <dbReference type="EMBL" id="CAD7607941.1"/>
    </source>
</evidence>
<feature type="compositionally biased region" description="Low complexity" evidence="1">
    <location>
        <begin position="95"/>
        <end position="108"/>
    </location>
</feature>
<organism evidence="2">
    <name type="scientific">Timema genevievae</name>
    <name type="common">Walking stick</name>
    <dbReference type="NCBI Taxonomy" id="629358"/>
    <lineage>
        <taxon>Eukaryota</taxon>
        <taxon>Metazoa</taxon>
        <taxon>Ecdysozoa</taxon>
        <taxon>Arthropoda</taxon>
        <taxon>Hexapoda</taxon>
        <taxon>Insecta</taxon>
        <taxon>Pterygota</taxon>
        <taxon>Neoptera</taxon>
        <taxon>Polyneoptera</taxon>
        <taxon>Phasmatodea</taxon>
        <taxon>Timematodea</taxon>
        <taxon>Timematoidea</taxon>
        <taxon>Timematidae</taxon>
        <taxon>Timema</taxon>
    </lineage>
</organism>
<dbReference type="CDD" id="cd19815">
    <property type="entry name" value="Bbox1_HOIP"/>
    <property type="match status" value="1"/>
</dbReference>
<feature type="region of interest" description="Disordered" evidence="1">
    <location>
        <begin position="142"/>
        <end position="205"/>
    </location>
</feature>
<evidence type="ECO:0000256" key="1">
    <source>
        <dbReference type="SAM" id="MobiDB-lite"/>
    </source>
</evidence>
<dbReference type="EMBL" id="OE845655">
    <property type="protein sequence ID" value="CAD7607941.1"/>
    <property type="molecule type" value="Genomic_DNA"/>
</dbReference>
<sequence>MQCLVRVVLPTYEALSLARDGPEADGKIGSQKAPIPHHPLIFLKVIGDGSEQRRQPESIKLADHHLESMDNFVYLGSVSSDSLAMKEITNRVQKSSTSRLQSSTSRLQSSKDSKFNNVQHLDLWYRNMHPHQERFIKTADVRDDEQARNARQQQHDENTAPPPPPPPATEPPPLDPDYEVIDFPGQQYSNTPLPPKTGEGRRGDGKHCDLCGCSVPTVRCEKCANQIFCLSCDDMYHRHPKRQSHARKALDANRFQSLRPPLPPKGEHMPSPVPPPRKNKRTSSTSRLGSISPQLGFQGPPVPKKEFSIKDKMGSLKRMMGTRPLPPPPTNKFNTTSREAIEPSSPEEQSRQMADRMGTLQQRYRQHQAAMRGTTPNIPLTVMEMSRQSDSEREDSKVARGRSNSMAAGKFPNLTDHEEKPPPVHPTEIRTSIFPSSVVELNTTSALANYATEAGLT</sequence>